<dbReference type="Gene3D" id="2.60.40.10">
    <property type="entry name" value="Immunoglobulins"/>
    <property type="match status" value="2"/>
</dbReference>
<dbReference type="CDD" id="cd11322">
    <property type="entry name" value="AmyAc_Glg_BE"/>
    <property type="match status" value="1"/>
</dbReference>
<dbReference type="NCBIfam" id="NF008967">
    <property type="entry name" value="PRK12313.1"/>
    <property type="match status" value="1"/>
</dbReference>
<dbReference type="PANTHER" id="PTHR43651:SF3">
    <property type="entry name" value="1,4-ALPHA-GLUCAN-BRANCHING ENZYME"/>
    <property type="match status" value="1"/>
</dbReference>
<evidence type="ECO:0000256" key="9">
    <source>
        <dbReference type="ARBA" id="ARBA00023277"/>
    </source>
</evidence>
<dbReference type="InterPro" id="IPR006047">
    <property type="entry name" value="GH13_cat_dom"/>
</dbReference>
<dbReference type="InterPro" id="IPR037439">
    <property type="entry name" value="Branching_enzy"/>
</dbReference>
<dbReference type="PANTHER" id="PTHR43651">
    <property type="entry name" value="1,4-ALPHA-GLUCAN-BRANCHING ENZYME"/>
    <property type="match status" value="1"/>
</dbReference>
<dbReference type="NCBIfam" id="NF003811">
    <property type="entry name" value="PRK05402.1"/>
    <property type="match status" value="1"/>
</dbReference>
<name>A0A948WY57_9GAMM</name>
<dbReference type="FunFam" id="3.20.20.80:FF:000003">
    <property type="entry name" value="1,4-alpha-glucan branching enzyme GlgB"/>
    <property type="match status" value="1"/>
</dbReference>
<dbReference type="EMBL" id="JAHLFE010000130">
    <property type="protein sequence ID" value="MBU3844495.1"/>
    <property type="molecule type" value="Genomic_DNA"/>
</dbReference>
<feature type="active site" description="Proton donor" evidence="10 11">
    <location>
        <position position="457"/>
    </location>
</feature>
<evidence type="ECO:0000256" key="8">
    <source>
        <dbReference type="ARBA" id="ARBA00023056"/>
    </source>
</evidence>
<evidence type="ECO:0000259" key="12">
    <source>
        <dbReference type="SMART" id="SM00642"/>
    </source>
</evidence>
<dbReference type="InterPro" id="IPR044143">
    <property type="entry name" value="GlgB_N_E_set_prok"/>
</dbReference>
<protein>
    <recommendedName>
        <fullName evidence="10">1,4-alpha-glucan branching enzyme GlgB</fullName>
        <ecNumber evidence="10">2.4.1.18</ecNumber>
    </recommendedName>
    <alternativeName>
        <fullName evidence="10">1,4-alpha-D-glucan:1,4-alpha-D-glucan 6-glucosyl-transferase</fullName>
    </alternativeName>
    <alternativeName>
        <fullName evidence="10">Alpha-(1-&gt;4)-glucan branching enzyme</fullName>
    </alternativeName>
    <alternativeName>
        <fullName evidence="10">Glycogen branching enzyme</fullName>
        <shortName evidence="10">BE</shortName>
    </alternativeName>
</protein>
<comment type="similarity">
    <text evidence="4 10">Belongs to the glycosyl hydrolase 13 family. GlgB subfamily.</text>
</comment>
<comment type="catalytic activity">
    <reaction evidence="1 10">
        <text>Transfers a segment of a (1-&gt;4)-alpha-D-glucan chain to a primary hydroxy group in a similar glucan chain.</text>
        <dbReference type="EC" id="2.4.1.18"/>
    </reaction>
</comment>
<organism evidence="13 14">
    <name type="scientific">Candidatus Anaerobiospirillum pullicola</name>
    <dbReference type="NCBI Taxonomy" id="2838451"/>
    <lineage>
        <taxon>Bacteria</taxon>
        <taxon>Pseudomonadati</taxon>
        <taxon>Pseudomonadota</taxon>
        <taxon>Gammaproteobacteria</taxon>
        <taxon>Aeromonadales</taxon>
        <taxon>Succinivibrionaceae</taxon>
        <taxon>Anaerobiospirillum</taxon>
    </lineage>
</organism>
<evidence type="ECO:0000256" key="3">
    <source>
        <dbReference type="ARBA" id="ARBA00004964"/>
    </source>
</evidence>
<dbReference type="SMART" id="SM00642">
    <property type="entry name" value="Aamy"/>
    <property type="match status" value="1"/>
</dbReference>
<evidence type="ECO:0000313" key="14">
    <source>
        <dbReference type="Proteomes" id="UP000733611"/>
    </source>
</evidence>
<feature type="active site" description="Nucleophile" evidence="10 11">
    <location>
        <position position="404"/>
    </location>
</feature>
<dbReference type="InterPro" id="IPR006048">
    <property type="entry name" value="A-amylase/branching_C"/>
</dbReference>
<dbReference type="SUPFAM" id="SSF51445">
    <property type="entry name" value="(Trans)glycosidases"/>
    <property type="match status" value="1"/>
</dbReference>
<reference evidence="13" key="2">
    <citation type="submission" date="2021-04" db="EMBL/GenBank/DDBJ databases">
        <authorList>
            <person name="Gilroy R."/>
        </authorList>
    </citation>
    <scope>NUCLEOTIDE SEQUENCE</scope>
    <source>
        <strain evidence="13">378</strain>
    </source>
</reference>
<evidence type="ECO:0000256" key="4">
    <source>
        <dbReference type="ARBA" id="ARBA00009000"/>
    </source>
</evidence>
<dbReference type="SUPFAM" id="SSF81296">
    <property type="entry name" value="E set domains"/>
    <property type="match status" value="2"/>
</dbReference>
<comment type="subunit">
    <text evidence="10">Monomer.</text>
</comment>
<dbReference type="InterPro" id="IPR006407">
    <property type="entry name" value="GlgB"/>
</dbReference>
<dbReference type="GO" id="GO:0005978">
    <property type="term" value="P:glycogen biosynthetic process"/>
    <property type="evidence" value="ECO:0007669"/>
    <property type="project" value="UniProtKB-UniRule"/>
</dbReference>
<dbReference type="AlphaFoldDB" id="A0A948WY57"/>
<dbReference type="GO" id="GO:0043169">
    <property type="term" value="F:cation binding"/>
    <property type="evidence" value="ECO:0007669"/>
    <property type="project" value="InterPro"/>
</dbReference>
<dbReference type="PIRSF" id="PIRSF000463">
    <property type="entry name" value="GlgB"/>
    <property type="match status" value="1"/>
</dbReference>
<dbReference type="InterPro" id="IPR004193">
    <property type="entry name" value="Glyco_hydro_13_N"/>
</dbReference>
<keyword evidence="8 10" id="KW-0320">Glycogen biosynthesis</keyword>
<comment type="caution">
    <text evidence="13">The sequence shown here is derived from an EMBL/GenBank/DDBJ whole genome shotgun (WGS) entry which is preliminary data.</text>
</comment>
<evidence type="ECO:0000256" key="6">
    <source>
        <dbReference type="ARBA" id="ARBA00022676"/>
    </source>
</evidence>
<proteinExistence type="inferred from homology"/>
<gene>
    <name evidence="10 13" type="primary">glgB</name>
    <name evidence="13" type="ORF">H9847_06470</name>
</gene>
<dbReference type="Pfam" id="PF02806">
    <property type="entry name" value="Alpha-amylase_C"/>
    <property type="match status" value="1"/>
</dbReference>
<dbReference type="Proteomes" id="UP000733611">
    <property type="component" value="Unassembled WGS sequence"/>
</dbReference>
<dbReference type="Gene3D" id="3.20.20.80">
    <property type="entry name" value="Glycosidases"/>
    <property type="match status" value="1"/>
</dbReference>
<dbReference type="Pfam" id="PF00128">
    <property type="entry name" value="Alpha-amylase"/>
    <property type="match status" value="1"/>
</dbReference>
<comment type="function">
    <text evidence="2 10">Catalyzes the formation of the alpha-1,6-glucosidic linkages in glycogen by scission of a 1,4-alpha-linked oligosaccharide from growing alpha-1,4-glucan chains and the subsequent attachment of the oligosaccharide to the alpha-1,6 position.</text>
</comment>
<evidence type="ECO:0000256" key="7">
    <source>
        <dbReference type="ARBA" id="ARBA00022679"/>
    </source>
</evidence>
<dbReference type="InterPro" id="IPR017853">
    <property type="entry name" value="GH"/>
</dbReference>
<dbReference type="InterPro" id="IPR014756">
    <property type="entry name" value="Ig_E-set"/>
</dbReference>
<dbReference type="FunFam" id="2.60.40.1180:FF:000002">
    <property type="entry name" value="1,4-alpha-glucan branching enzyme GlgB"/>
    <property type="match status" value="1"/>
</dbReference>
<evidence type="ECO:0000256" key="11">
    <source>
        <dbReference type="PIRSR" id="PIRSR000463-1"/>
    </source>
</evidence>
<dbReference type="GO" id="GO:0005829">
    <property type="term" value="C:cytosol"/>
    <property type="evidence" value="ECO:0007669"/>
    <property type="project" value="TreeGrafter"/>
</dbReference>
<evidence type="ECO:0000256" key="10">
    <source>
        <dbReference type="HAMAP-Rule" id="MF_00685"/>
    </source>
</evidence>
<keyword evidence="5 10" id="KW-0321">Glycogen metabolism</keyword>
<keyword evidence="7 10" id="KW-0808">Transferase</keyword>
<keyword evidence="9 10" id="KW-0119">Carbohydrate metabolism</keyword>
<dbReference type="InterPro" id="IPR013783">
    <property type="entry name" value="Ig-like_fold"/>
</dbReference>
<reference evidence="13" key="1">
    <citation type="journal article" date="2021" name="PeerJ">
        <title>Extensive microbial diversity within the chicken gut microbiome revealed by metagenomics and culture.</title>
        <authorList>
            <person name="Gilroy R."/>
            <person name="Ravi A."/>
            <person name="Getino M."/>
            <person name="Pursley I."/>
            <person name="Horton D.L."/>
            <person name="Alikhan N.F."/>
            <person name="Baker D."/>
            <person name="Gharbi K."/>
            <person name="Hall N."/>
            <person name="Watson M."/>
            <person name="Adriaenssens E.M."/>
            <person name="Foster-Nyarko E."/>
            <person name="Jarju S."/>
            <person name="Secka A."/>
            <person name="Antonio M."/>
            <person name="Oren A."/>
            <person name="Chaudhuri R.R."/>
            <person name="La Ragione R."/>
            <person name="Hildebrand F."/>
            <person name="Pallen M.J."/>
        </authorList>
    </citation>
    <scope>NUCLEOTIDE SEQUENCE</scope>
    <source>
        <strain evidence="13">378</strain>
    </source>
</reference>
<feature type="domain" description="Glycosyl hydrolase family 13 catalytic" evidence="12">
    <location>
        <begin position="247"/>
        <end position="591"/>
    </location>
</feature>
<dbReference type="Pfam" id="PF02922">
    <property type="entry name" value="CBM_48"/>
    <property type="match status" value="1"/>
</dbReference>
<accession>A0A948WY57</accession>
<dbReference type="GO" id="GO:0003844">
    <property type="term" value="F:1,4-alpha-glucan branching enzyme activity"/>
    <property type="evidence" value="ECO:0007669"/>
    <property type="project" value="UniProtKB-UniRule"/>
</dbReference>
<evidence type="ECO:0000256" key="5">
    <source>
        <dbReference type="ARBA" id="ARBA00022600"/>
    </source>
</evidence>
<evidence type="ECO:0000313" key="13">
    <source>
        <dbReference type="EMBL" id="MBU3844495.1"/>
    </source>
</evidence>
<dbReference type="GO" id="GO:0004553">
    <property type="term" value="F:hydrolase activity, hydrolyzing O-glycosyl compounds"/>
    <property type="evidence" value="ECO:0007669"/>
    <property type="project" value="InterPro"/>
</dbReference>
<dbReference type="CDD" id="cd02855">
    <property type="entry name" value="E_set_GBE_prok_N"/>
    <property type="match status" value="1"/>
</dbReference>
<evidence type="ECO:0000256" key="1">
    <source>
        <dbReference type="ARBA" id="ARBA00000826"/>
    </source>
</evidence>
<dbReference type="InterPro" id="IPR013780">
    <property type="entry name" value="Glyco_hydro_b"/>
</dbReference>
<dbReference type="HAMAP" id="MF_00685">
    <property type="entry name" value="GlgB"/>
    <property type="match status" value="1"/>
</dbReference>
<dbReference type="Gene3D" id="2.60.40.1180">
    <property type="entry name" value="Golgi alpha-mannosidase II"/>
    <property type="match status" value="1"/>
</dbReference>
<dbReference type="EC" id="2.4.1.18" evidence="10"/>
<dbReference type="NCBIfam" id="TIGR01515">
    <property type="entry name" value="branching_enzym"/>
    <property type="match status" value="1"/>
</dbReference>
<comment type="pathway">
    <text evidence="3 10">Glycan biosynthesis; glycogen biosynthesis.</text>
</comment>
<sequence length="735" mass="84488">MLIDELNSARLIKPFEVLGLQPNPNGKGFILRAWLPGAKECRALTLKGKKEICVLNLINPDGLFEQVLENVTEPFHYLFEVQYADSKVEVVDPYQFRDEAFYGLNTMYETPENLYKTLGAQLVEIDIDGVKVKGTKFAVYAPSATCVSVIGDFNFWDGRRHPMARSLLGHWVLFVPGLGAGQRYKFEIKDVNGNRLPHKADPVGFYHEQYPSFASIISDQNSYQWHDDEWRKSQQNDKLVQPMSIYEVHLASWKRHQDGSSLNYREMAKELVDYCKEMGYTHIELLPVMEYPFSGSWGYQPTGLFAPTSRFGGIDDFKFFVDSCHQNNIGVILDWVPAHFPTDAHGLARFDGTPVYEYEDPRRGWHPDWNSLIYDFGRDTVRNFLVASALIWLDYYHVDGLRVDAVASMLYWDYSRKDGEWIPNVNGGNINYEAVSFLKWFNETVYRKFPGAMTIAEESTAFTGVSRPTYTGGLGFGFKWNMGWMHDSLEYMKQDPYFRKYHHGEMSFSMIYAYNENFILSISHDEVTHGKHSMLYKMPGDEWQQAANLRAFLGYQYGHPGKVLNFMGTEIAQGDEWNHDAAVEWWLLQFDKHKGMQTLVKDLNNFYRNTPALYANDYDPEAFRWLDVSDAEHSVFAMLRTIPNRDPGSDGTPKDQVIMVSNFTPVPYVAYRLGVPCPGTYQVVLNTDDKKYWGSGYSTGPEKLQASNISWQGQYHSLVLDLPPLATIFVKRIGD</sequence>
<keyword evidence="6 10" id="KW-0328">Glycosyltransferase</keyword>
<evidence type="ECO:0000256" key="2">
    <source>
        <dbReference type="ARBA" id="ARBA00002953"/>
    </source>
</evidence>
<dbReference type="SUPFAM" id="SSF51011">
    <property type="entry name" value="Glycosyl hydrolase domain"/>
    <property type="match status" value="1"/>
</dbReference>
<dbReference type="InterPro" id="IPR054169">
    <property type="entry name" value="GlgB_N"/>
</dbReference>
<dbReference type="Pfam" id="PF22019">
    <property type="entry name" value="GlgB_N"/>
    <property type="match status" value="1"/>
</dbReference>